<dbReference type="InterPro" id="IPR005754">
    <property type="entry name" value="Sortase"/>
</dbReference>
<protein>
    <submittedName>
        <fullName evidence="3">Class C sortase</fullName>
    </submittedName>
</protein>
<organism evidence="3 4">
    <name type="scientific">Aequitasia blattaphilus</name>
    <dbReference type="NCBI Taxonomy" id="2949332"/>
    <lineage>
        <taxon>Bacteria</taxon>
        <taxon>Bacillati</taxon>
        <taxon>Bacillota</taxon>
        <taxon>Clostridia</taxon>
        <taxon>Lachnospirales</taxon>
        <taxon>Lachnospiraceae</taxon>
        <taxon>Aequitasia</taxon>
    </lineage>
</organism>
<evidence type="ECO:0000313" key="4">
    <source>
        <dbReference type="Proteomes" id="UP001523566"/>
    </source>
</evidence>
<gene>
    <name evidence="3" type="ORF">NK125_13670</name>
</gene>
<keyword evidence="2" id="KW-0472">Membrane</keyword>
<dbReference type="NCBIfam" id="NF033745">
    <property type="entry name" value="class_C_sortase"/>
    <property type="match status" value="1"/>
</dbReference>
<reference evidence="3 4" key="1">
    <citation type="journal article" date="2022" name="Genome Biol. Evol.">
        <title>Host diet, physiology and behaviors set the stage for Lachnospiraceae cladogenesis.</title>
        <authorList>
            <person name="Vera-Ponce De Leon A."/>
            <person name="Schneider M."/>
            <person name="Jahnes B.C."/>
            <person name="Sadowski V."/>
            <person name="Camuy-Velez L.A."/>
            <person name="Duan J."/>
            <person name="Sabree Z.L."/>
        </authorList>
    </citation>
    <scope>NUCLEOTIDE SEQUENCE [LARGE SCALE GENOMIC DNA]</scope>
    <source>
        <strain evidence="3 4">PAL113</strain>
    </source>
</reference>
<dbReference type="CDD" id="cd05827">
    <property type="entry name" value="Sortase_C"/>
    <property type="match status" value="1"/>
</dbReference>
<dbReference type="SUPFAM" id="SSF63817">
    <property type="entry name" value="Sortase"/>
    <property type="match status" value="1"/>
</dbReference>
<dbReference type="Proteomes" id="UP001523566">
    <property type="component" value="Unassembled WGS sequence"/>
</dbReference>
<accession>A0ABT1ECQ8</accession>
<name>A0ABT1ECQ8_9FIRM</name>
<dbReference type="InterPro" id="IPR042002">
    <property type="entry name" value="Sortase_C"/>
</dbReference>
<dbReference type="InterPro" id="IPR023365">
    <property type="entry name" value="Sortase_dom-sf"/>
</dbReference>
<feature type="transmembrane region" description="Helical" evidence="2">
    <location>
        <begin position="14"/>
        <end position="35"/>
    </location>
</feature>
<keyword evidence="2" id="KW-1133">Transmembrane helix</keyword>
<proteinExistence type="predicted"/>
<dbReference type="EMBL" id="JAMZFW010000027">
    <property type="protein sequence ID" value="MCP1103451.1"/>
    <property type="molecule type" value="Genomic_DNA"/>
</dbReference>
<comment type="caution">
    <text evidence="3">The sequence shown here is derived from an EMBL/GenBank/DDBJ whole genome shotgun (WGS) entry which is preliminary data.</text>
</comment>
<dbReference type="RefSeq" id="WP_262067223.1">
    <property type="nucleotide sequence ID" value="NZ_JAMXOD010000027.1"/>
</dbReference>
<evidence type="ECO:0000256" key="2">
    <source>
        <dbReference type="SAM" id="Phobius"/>
    </source>
</evidence>
<keyword evidence="2" id="KW-0812">Transmembrane</keyword>
<evidence type="ECO:0000313" key="3">
    <source>
        <dbReference type="EMBL" id="MCP1103451.1"/>
    </source>
</evidence>
<dbReference type="NCBIfam" id="TIGR01076">
    <property type="entry name" value="sortase_fam"/>
    <property type="match status" value="1"/>
</dbReference>
<keyword evidence="1" id="KW-0378">Hydrolase</keyword>
<evidence type="ECO:0000256" key="1">
    <source>
        <dbReference type="ARBA" id="ARBA00022801"/>
    </source>
</evidence>
<sequence length="237" mass="27137">MGERRGRHERGRRIPLIIGILIFVVGFGILLYPHIMQKHYEQKAGKAIQLFDKKYQEQEDNPQIEALYQALLKYNQELYETGQNQLKDPFAFAQKGFDLAPYGIDDNIIGHLHIPSAEIELPIYLGASDENMKLGATLLTHTSMPIGGENTNAVIAAHRGYYKAKMFKDIDKIQVGDEIYLRNFKEELTYVVSETVVINPTEIDKVLIQPGKDMLTLLTCHPYGESTYRYLVYAERK</sequence>
<dbReference type="Gene3D" id="2.40.260.10">
    <property type="entry name" value="Sortase"/>
    <property type="match status" value="1"/>
</dbReference>
<keyword evidence="4" id="KW-1185">Reference proteome</keyword>
<dbReference type="Pfam" id="PF04203">
    <property type="entry name" value="Sortase"/>
    <property type="match status" value="1"/>
</dbReference>